<reference evidence="2 3" key="1">
    <citation type="journal article" date="2011" name="BMC Genomics">
        <title>Insight into cross-talk between intra-amoebal pathogens.</title>
        <authorList>
            <person name="Gimenez G."/>
            <person name="Bertelli C."/>
            <person name="Moliner C."/>
            <person name="Robert C."/>
            <person name="Raoult D."/>
            <person name="Fournier P.E."/>
            <person name="Greub G."/>
        </authorList>
    </citation>
    <scope>NUCLEOTIDE SEQUENCE [LARGE SCALE GENOMIC DNA]</scope>
    <source>
        <strain evidence="2 3">LLAP12</strain>
    </source>
</reference>
<feature type="transmembrane region" description="Helical" evidence="1">
    <location>
        <begin position="226"/>
        <end position="247"/>
    </location>
</feature>
<feature type="transmembrane region" description="Helical" evidence="1">
    <location>
        <begin position="143"/>
        <end position="164"/>
    </location>
</feature>
<keyword evidence="1" id="KW-0472">Membrane</keyword>
<dbReference type="eggNOG" id="COG1807">
    <property type="taxonomic scope" value="Bacteria"/>
</dbReference>
<feature type="transmembrane region" description="Helical" evidence="1">
    <location>
        <begin position="112"/>
        <end position="136"/>
    </location>
</feature>
<evidence type="ECO:0000313" key="3">
    <source>
        <dbReference type="Proteomes" id="UP000002770"/>
    </source>
</evidence>
<dbReference type="EMBL" id="JH413843">
    <property type="protein sequence ID" value="EHL29912.1"/>
    <property type="molecule type" value="Genomic_DNA"/>
</dbReference>
<feature type="transmembrane region" description="Helical" evidence="1">
    <location>
        <begin position="323"/>
        <end position="347"/>
    </location>
</feature>
<dbReference type="STRING" id="658187.LDG_8204"/>
<evidence type="ECO:0000256" key="1">
    <source>
        <dbReference type="SAM" id="Phobius"/>
    </source>
</evidence>
<feature type="transmembrane region" description="Helical" evidence="1">
    <location>
        <begin position="301"/>
        <end position="317"/>
    </location>
</feature>
<accession>G9ESD1</accession>
<dbReference type="RefSeq" id="WP_006872087.1">
    <property type="nucleotide sequence ID" value="NZ_JH413843.1"/>
</dbReference>
<organism evidence="2 3">
    <name type="scientific">Legionella drancourtii LLAP12</name>
    <dbReference type="NCBI Taxonomy" id="658187"/>
    <lineage>
        <taxon>Bacteria</taxon>
        <taxon>Pseudomonadati</taxon>
        <taxon>Pseudomonadota</taxon>
        <taxon>Gammaproteobacteria</taxon>
        <taxon>Legionellales</taxon>
        <taxon>Legionellaceae</taxon>
        <taxon>Legionella</taxon>
    </lineage>
</organism>
<keyword evidence="3" id="KW-1185">Reference proteome</keyword>
<feature type="transmembrane region" description="Helical" evidence="1">
    <location>
        <begin position="12"/>
        <end position="34"/>
    </location>
</feature>
<evidence type="ECO:0000313" key="2">
    <source>
        <dbReference type="EMBL" id="EHL29912.1"/>
    </source>
</evidence>
<keyword evidence="1" id="KW-0812">Transmembrane</keyword>
<feature type="transmembrane region" description="Helical" evidence="1">
    <location>
        <begin position="60"/>
        <end position="79"/>
    </location>
</feature>
<dbReference type="AlphaFoldDB" id="G9ESD1"/>
<dbReference type="OrthoDB" id="5492344at2"/>
<proteinExistence type="predicted"/>
<gene>
    <name evidence="2" type="ORF">LDG_8204</name>
</gene>
<feature type="transmembrane region" description="Helical" evidence="1">
    <location>
        <begin position="359"/>
        <end position="379"/>
    </location>
</feature>
<dbReference type="InParanoid" id="G9ESD1"/>
<evidence type="ECO:0008006" key="4">
    <source>
        <dbReference type="Google" id="ProtNLM"/>
    </source>
</evidence>
<feature type="transmembrane region" description="Helical" evidence="1">
    <location>
        <begin position="86"/>
        <end position="106"/>
    </location>
</feature>
<dbReference type="HOGENOM" id="CLU_042025_0_0_6"/>
<dbReference type="Proteomes" id="UP000002770">
    <property type="component" value="Unassembled WGS sequence"/>
</dbReference>
<protein>
    <recommendedName>
        <fullName evidence="4">Protein LphB</fullName>
    </recommendedName>
</protein>
<name>G9ESD1_9GAMM</name>
<sequence length="521" mass="59614">MNFLSSRKELWLTYFLAAYCAYYLINSLAAAWGFTTDDAYISWFYARQLVHGHGLHWQDMMPAVEGYSNFLWVMLAALVIKLQWPLVLSIKWISVISLGMGLTYLYRLSRLFFSPLLAMLPVLLFSHYTGVVWWTVSGLESTFFCALALLLIWQCAAAFGYVMLSASPMTSSKNSTPAWIMTNIALLLLGLTRFEGLVWLLPVAIFSVCQLQKEGLTRFVHGYKTLCLWGMVTFCCFVLPYTIYFVWRLEYFGHWIPNSYLCKAMVPGQIGVVDLDYLHIAIALIVASLPYFLSRKDCRHLLLWLPSLFYGVMLWQADPLLAYHLRFFLAPLALFSLAAVLGVYQFLQYFKFSQWDLKLMTGFVSIILTFAIIPGNNFAHLHTTAAEYQGRNHNRMMISKILNEQASTGATVLLDDCGMILFHARPDLHFIDSQCLNNAPLAQAIYHNNLALYADHLQQEVKPEWVVVNQPALAVHLSLLMETLVQKQFLSEYQVVATLRSRATSMEAMDHYLLYKRRSAS</sequence>
<keyword evidence="1" id="KW-1133">Transmembrane helix</keyword>
<feature type="transmembrane region" description="Helical" evidence="1">
    <location>
        <begin position="184"/>
        <end position="206"/>
    </location>
</feature>
<feature type="transmembrane region" description="Helical" evidence="1">
    <location>
        <begin position="277"/>
        <end position="294"/>
    </location>
</feature>